<evidence type="ECO:0000256" key="5">
    <source>
        <dbReference type="ARBA" id="ARBA00014517"/>
    </source>
</evidence>
<gene>
    <name evidence="17" type="primary">NDUFS6</name>
</gene>
<feature type="domain" description="Zinc finger CHCC-type" evidence="16">
    <location>
        <begin position="535"/>
        <end position="571"/>
    </location>
</feature>
<evidence type="ECO:0000313" key="18">
    <source>
        <dbReference type="Proteomes" id="UP000805418"/>
    </source>
</evidence>
<evidence type="ECO:0000313" key="17">
    <source>
        <dbReference type="Ensembl" id="ENSCAFP00845034564.1"/>
    </source>
</evidence>
<dbReference type="Pfam" id="PF10276">
    <property type="entry name" value="zf-CHCC"/>
    <property type="match status" value="1"/>
</dbReference>
<dbReference type="Reactome" id="R-CFA-611105">
    <property type="pathway name" value="Respiratory electron transport"/>
</dbReference>
<dbReference type="PANTHER" id="PTHR13156">
    <property type="entry name" value="NADH-UBIQUINONE OXIDOREDUCTASE 13 KD-A SUBUNIT"/>
    <property type="match status" value="1"/>
</dbReference>
<protein>
    <recommendedName>
        <fullName evidence="5">NADH dehydrogenase [ubiquinone] iron-sulfur protein 6, mitochondrial</fullName>
    </recommendedName>
    <alternativeName>
        <fullName evidence="14">Complex I-13kD-A</fullName>
    </alternativeName>
    <alternativeName>
        <fullName evidence="13">NADH-ubiquinone oxidoreductase 13 kDa-A subunit</fullName>
    </alternativeName>
</protein>
<evidence type="ECO:0000256" key="4">
    <source>
        <dbReference type="ARBA" id="ARBA00011261"/>
    </source>
</evidence>
<evidence type="ECO:0000256" key="15">
    <source>
        <dbReference type="SAM" id="MobiDB-lite"/>
    </source>
</evidence>
<keyword evidence="8" id="KW-0999">Mitochondrion inner membrane</keyword>
<evidence type="ECO:0000256" key="2">
    <source>
        <dbReference type="ARBA" id="ARBA00004443"/>
    </source>
</evidence>
<keyword evidence="12" id="KW-0472">Membrane</keyword>
<comment type="function">
    <text evidence="1">Accessory subunit of the mitochondrial membrane respiratory chain NADH dehydrogenase (Complex I), that is believed not to be involved in catalysis. Complex I functions in the transfer of electrons from NADH to the respiratory chain. The immediate electron acceptor for the enzyme is believed to be ubiquinone.</text>
</comment>
<keyword evidence="10" id="KW-0249">Electron transport</keyword>
<evidence type="ECO:0000259" key="16">
    <source>
        <dbReference type="Pfam" id="PF10276"/>
    </source>
</evidence>
<comment type="subcellular location">
    <subcellularLocation>
        <location evidence="2">Mitochondrion inner membrane</location>
        <topology evidence="2">Peripheral membrane protein</topology>
        <orientation evidence="2">Matrix side</orientation>
    </subcellularLocation>
</comment>
<name>A0A8I3PJU4_CANLF</name>
<dbReference type="Proteomes" id="UP000805418">
    <property type="component" value="Chromosome 34"/>
</dbReference>
<comment type="similarity">
    <text evidence="3">Belongs to the complex I NDUFS6 subunit family.</text>
</comment>
<evidence type="ECO:0000256" key="10">
    <source>
        <dbReference type="ARBA" id="ARBA00022982"/>
    </source>
</evidence>
<evidence type="ECO:0000256" key="11">
    <source>
        <dbReference type="ARBA" id="ARBA00023128"/>
    </source>
</evidence>
<dbReference type="InterPro" id="IPR019401">
    <property type="entry name" value="Znf_CHCC"/>
</dbReference>
<comment type="subunit">
    <text evidence="4">Mammalian complex I is composed of 45 different subunits. This is a component of the iron-sulfur (IP) fragment of the enzyme.</text>
</comment>
<keyword evidence="11" id="KW-0496">Mitochondrion</keyword>
<evidence type="ECO:0000256" key="3">
    <source>
        <dbReference type="ARBA" id="ARBA00007291"/>
    </source>
</evidence>
<keyword evidence="9" id="KW-0809">Transit peptide</keyword>
<dbReference type="GO" id="GO:0006120">
    <property type="term" value="P:mitochondrial electron transport, NADH to ubiquinone"/>
    <property type="evidence" value="ECO:0000318"/>
    <property type="project" value="GO_Central"/>
</dbReference>
<proteinExistence type="inferred from homology"/>
<dbReference type="GeneTree" id="ENSGT00390000015775"/>
<dbReference type="FunFam" id="2.60.260.40:FF:000002">
    <property type="entry name" value="NADH dehydrogenase [ubiquinone] iron-sulfur protein 6, mitochondrial"/>
    <property type="match status" value="1"/>
</dbReference>
<dbReference type="Reactome" id="R-CFA-6799198">
    <property type="pathway name" value="Complex I biogenesis"/>
</dbReference>
<dbReference type="OrthoDB" id="307899at2759"/>
<evidence type="ECO:0000256" key="7">
    <source>
        <dbReference type="ARBA" id="ARBA00022660"/>
    </source>
</evidence>
<evidence type="ECO:0000256" key="12">
    <source>
        <dbReference type="ARBA" id="ARBA00023136"/>
    </source>
</evidence>
<feature type="region of interest" description="Disordered" evidence="15">
    <location>
        <begin position="258"/>
        <end position="300"/>
    </location>
</feature>
<reference evidence="17" key="2">
    <citation type="submission" date="2025-08" db="UniProtKB">
        <authorList>
            <consortium name="Ensembl"/>
        </authorList>
    </citation>
    <scope>IDENTIFICATION</scope>
    <source>
        <strain evidence="17">Boxer</strain>
    </source>
</reference>
<organism evidence="17 18">
    <name type="scientific">Canis lupus familiaris</name>
    <name type="common">Dog</name>
    <name type="synonym">Canis familiaris</name>
    <dbReference type="NCBI Taxonomy" id="9615"/>
    <lineage>
        <taxon>Eukaryota</taxon>
        <taxon>Metazoa</taxon>
        <taxon>Chordata</taxon>
        <taxon>Craniata</taxon>
        <taxon>Vertebrata</taxon>
        <taxon>Euteleostomi</taxon>
        <taxon>Mammalia</taxon>
        <taxon>Eutheria</taxon>
        <taxon>Laurasiatheria</taxon>
        <taxon>Carnivora</taxon>
        <taxon>Caniformia</taxon>
        <taxon>Canidae</taxon>
        <taxon>Canis</taxon>
    </lineage>
</organism>
<keyword evidence="6" id="KW-0813">Transport</keyword>
<dbReference type="AlphaFoldDB" id="A0A8I3PJU4"/>
<evidence type="ECO:0000256" key="9">
    <source>
        <dbReference type="ARBA" id="ARBA00022946"/>
    </source>
</evidence>
<sequence length="576" mass="61364">MGREIDTWNAEVTANQTFLKHGRIPKWKQELEEPATCIRWTSWERCGNAQGSGDGPWSYLLHLLPLPSSLVLGSFPTEKFKDSGESPLPTARAHNESIHLLFPTGVGTRRVQPTCAPRRGLDPWVPHPCTCWGPHHTPAPARPAAASTAGYRIPAPAGAPTTPLHLRAPPRPRPLGTASLHLLGPPPHPCTCGPCQDPDHTESPPGSAPGLPVVPVCGHLSVPRGFQCVWSLISNTARRPGTPGLRGVSPVPTALVHPGAAPVSDPPERSMRQAAGRGKRRDCEPGRPTVPESRGPSGLICAGEDTERALLELCCRNPETRRSRGDSDAQCATGMHLQGLYTRPFAKENMRYGTPHDYQLPSDAKTAPSFSTLPCPTPGRNHPTALPARGAPRFAASCGPSPGPAAAPAGGSRRAHRACAPPLREKCGPRGPGGSRAHASACRRAGSGFSPKMAAAVTFCRLLGRSGSAALRPPRGARCLGVRASPTGEKITHTGQVYDDQDYRKVRFVGRQKEVNENFAIDLIAEQPVSEVESRVISCDGGGGALGHPKVYINLDKETKTGTCGYCGLQFKHHHH</sequence>
<dbReference type="GO" id="GO:0045271">
    <property type="term" value="C:respiratory chain complex I"/>
    <property type="evidence" value="ECO:0000318"/>
    <property type="project" value="GO_Central"/>
</dbReference>
<keyword evidence="7" id="KW-0679">Respiratory chain</keyword>
<evidence type="ECO:0000256" key="14">
    <source>
        <dbReference type="ARBA" id="ARBA00032774"/>
    </source>
</evidence>
<evidence type="ECO:0000256" key="6">
    <source>
        <dbReference type="ARBA" id="ARBA00022448"/>
    </source>
</evidence>
<dbReference type="GO" id="GO:0005743">
    <property type="term" value="C:mitochondrial inner membrane"/>
    <property type="evidence" value="ECO:0007669"/>
    <property type="project" value="UniProtKB-SubCell"/>
</dbReference>
<dbReference type="Gene3D" id="2.60.260.40">
    <property type="entry name" value="q5lls5 like domains"/>
    <property type="match status" value="1"/>
</dbReference>
<reference evidence="17" key="1">
    <citation type="submission" date="2020-03" db="EMBL/GenBank/DDBJ databases">
        <title>Long-read based genome assembly of a Labrador retriever dog.</title>
        <authorList>
            <person name="Eory L."/>
            <person name="Zhang W."/>
            <person name="Schoenebeck J."/>
        </authorList>
    </citation>
    <scope>NUCLEOTIDE SEQUENCE [LARGE SCALE GENOMIC DNA]</scope>
    <source>
        <strain evidence="17">Labrador retriever</strain>
    </source>
</reference>
<evidence type="ECO:0000256" key="13">
    <source>
        <dbReference type="ARBA" id="ARBA00031922"/>
    </source>
</evidence>
<reference evidence="17" key="3">
    <citation type="submission" date="2025-09" db="UniProtKB">
        <authorList>
            <consortium name="Ensembl"/>
        </authorList>
    </citation>
    <scope>IDENTIFICATION</scope>
    <source>
        <strain evidence="17">Boxer</strain>
    </source>
</reference>
<dbReference type="Ensembl" id="ENSCAFT00845044111.1">
    <property type="protein sequence ID" value="ENSCAFP00845034564.1"/>
    <property type="gene ID" value="ENSCAFG00845024996.1"/>
</dbReference>
<dbReference type="PANTHER" id="PTHR13156:SF0">
    <property type="entry name" value="NADH DEHYDROGENASE [UBIQUINONE] IRON-SULFUR PROTEIN 6, MITOCHONDRIAL"/>
    <property type="match status" value="1"/>
</dbReference>
<evidence type="ECO:0000256" key="1">
    <source>
        <dbReference type="ARBA" id="ARBA00003195"/>
    </source>
</evidence>
<accession>A0A8I3PJU4</accession>
<evidence type="ECO:0000256" key="8">
    <source>
        <dbReference type="ARBA" id="ARBA00022792"/>
    </source>
</evidence>
<keyword evidence="18" id="KW-1185">Reference proteome</keyword>